<keyword evidence="16" id="KW-1185">Reference proteome</keyword>
<dbReference type="PRINTS" id="PR00097">
    <property type="entry name" value="ANTSNTHASEII"/>
</dbReference>
<dbReference type="RefSeq" id="WP_033117222.1">
    <property type="nucleotide sequence ID" value="NZ_CP011307.1"/>
</dbReference>
<dbReference type="eggNOG" id="COG0118">
    <property type="taxonomic scope" value="Bacteria"/>
</dbReference>
<comment type="subcellular location">
    <subcellularLocation>
        <location evidence="1 12">Cytoplasm</location>
    </subcellularLocation>
</comment>
<dbReference type="GO" id="GO:0016829">
    <property type="term" value="F:lyase activity"/>
    <property type="evidence" value="ECO:0007669"/>
    <property type="project" value="UniProtKB-KW"/>
</dbReference>
<comment type="catalytic activity">
    <reaction evidence="11 12">
        <text>L-glutamine + H2O = L-glutamate + NH4(+)</text>
        <dbReference type="Rhea" id="RHEA:15889"/>
        <dbReference type="ChEBI" id="CHEBI:15377"/>
        <dbReference type="ChEBI" id="CHEBI:28938"/>
        <dbReference type="ChEBI" id="CHEBI:29985"/>
        <dbReference type="ChEBI" id="CHEBI:58359"/>
        <dbReference type="EC" id="3.5.1.2"/>
    </reaction>
</comment>
<dbReference type="InterPro" id="IPR010139">
    <property type="entry name" value="Imidazole-glycPsynth_HisH"/>
</dbReference>
<reference evidence="16" key="2">
    <citation type="submission" date="2015-04" db="EMBL/GenBank/DDBJ databases">
        <title>A butyrogenic pathway from the amino acid lysine in a human gut commensal.</title>
        <authorList>
            <person name="de Vos W.M."/>
            <person name="Bui N.T.P."/>
            <person name="Plugge C.M."/>
            <person name="Ritari J."/>
        </authorList>
    </citation>
    <scope>NUCLEOTIDE SEQUENCE [LARGE SCALE GENOMIC DNA]</scope>
    <source>
        <strain evidence="16">AF211</strain>
    </source>
</reference>
<dbReference type="STRING" id="1297617.IB211_01554"/>
<dbReference type="CDD" id="cd01748">
    <property type="entry name" value="GATase1_IGP_Synthase"/>
    <property type="match status" value="1"/>
</dbReference>
<dbReference type="GO" id="GO:0004359">
    <property type="term" value="F:glutaminase activity"/>
    <property type="evidence" value="ECO:0007669"/>
    <property type="project" value="UniProtKB-EC"/>
</dbReference>
<evidence type="ECO:0000259" key="14">
    <source>
        <dbReference type="Pfam" id="PF00117"/>
    </source>
</evidence>
<dbReference type="Pfam" id="PF00117">
    <property type="entry name" value="GATase"/>
    <property type="match status" value="1"/>
</dbReference>
<accession>A0A0S2W3J2</accession>
<keyword evidence="4 12" id="KW-0963">Cytoplasm</keyword>
<comment type="function">
    <text evidence="12">IGPS catalyzes the conversion of PRFAR and glutamine to IGP, AICAR and glutamate. The HisH subunit catalyzes the hydrolysis of glutamine to glutamate and ammonia as part of the synthesis of IGP and AICAR. The resulting ammonia molecule is channeled to the active site of HisF.</text>
</comment>
<dbReference type="AlphaFoldDB" id="A0A0S2W3J2"/>
<comment type="pathway">
    <text evidence="2 12">Amino-acid biosynthesis; L-histidine biosynthesis; L-histidine from 5-phospho-alpha-D-ribose 1-diphosphate: step 5/9.</text>
</comment>
<dbReference type="KEGG" id="ibu:IB211_01554"/>
<dbReference type="InterPro" id="IPR017926">
    <property type="entry name" value="GATASE"/>
</dbReference>
<dbReference type="PROSITE" id="PS51273">
    <property type="entry name" value="GATASE_TYPE_1"/>
    <property type="match status" value="1"/>
</dbReference>
<evidence type="ECO:0000256" key="6">
    <source>
        <dbReference type="ARBA" id="ARBA00022801"/>
    </source>
</evidence>
<feature type="active site" evidence="12 13">
    <location>
        <position position="184"/>
    </location>
</feature>
<name>A0A0S2W3J2_9FIRM</name>
<dbReference type="EMBL" id="CP011307">
    <property type="protein sequence ID" value="ALP93946.1"/>
    <property type="molecule type" value="Genomic_DNA"/>
</dbReference>
<comment type="catalytic activity">
    <reaction evidence="10 12">
        <text>5-[(5-phospho-1-deoxy-D-ribulos-1-ylimino)methylamino]-1-(5-phospho-beta-D-ribosyl)imidazole-4-carboxamide + L-glutamine = D-erythro-1-(imidazol-4-yl)glycerol 3-phosphate + 5-amino-1-(5-phospho-beta-D-ribosyl)imidazole-4-carboxamide + L-glutamate + H(+)</text>
        <dbReference type="Rhea" id="RHEA:24793"/>
        <dbReference type="ChEBI" id="CHEBI:15378"/>
        <dbReference type="ChEBI" id="CHEBI:29985"/>
        <dbReference type="ChEBI" id="CHEBI:58278"/>
        <dbReference type="ChEBI" id="CHEBI:58359"/>
        <dbReference type="ChEBI" id="CHEBI:58475"/>
        <dbReference type="ChEBI" id="CHEBI:58525"/>
        <dbReference type="EC" id="4.3.2.10"/>
    </reaction>
</comment>
<keyword evidence="8 12" id="KW-0368">Histidine biosynthesis</keyword>
<proteinExistence type="inferred from homology"/>
<evidence type="ECO:0000256" key="5">
    <source>
        <dbReference type="ARBA" id="ARBA00022605"/>
    </source>
</evidence>
<feature type="active site" evidence="12 13">
    <location>
        <position position="186"/>
    </location>
</feature>
<evidence type="ECO:0000256" key="2">
    <source>
        <dbReference type="ARBA" id="ARBA00005091"/>
    </source>
</evidence>
<dbReference type="InterPro" id="IPR029062">
    <property type="entry name" value="Class_I_gatase-like"/>
</dbReference>
<keyword evidence="6 12" id="KW-0378">Hydrolase</keyword>
<evidence type="ECO:0000256" key="13">
    <source>
        <dbReference type="PIRSR" id="PIRSR000495-1"/>
    </source>
</evidence>
<keyword evidence="7 12" id="KW-0315">Glutamine amidotransferase</keyword>
<evidence type="ECO:0000313" key="16">
    <source>
        <dbReference type="Proteomes" id="UP000064844"/>
    </source>
</evidence>
<sequence>MSNSFTAIVDYGVGNLKSVTNAMTYLGMKTCITSDAKELERADAIILPGVGAFPDAMERLRTPGLDRVLAVQAEKKPILGICLGMQLLFDEGEEVRACKGLGLVHGRVKRLETDCKLPHIGWNSLRFQNGSPLFRGLEDGKYVYFVHSYCGVAADEGDVIARTEYGPSVVAAVSHGTVFGCQFHPEKSGETGLQILKNFGELNQ</sequence>
<dbReference type="PIRSF" id="PIRSF000495">
    <property type="entry name" value="Amidotransf_hisH"/>
    <property type="match status" value="1"/>
</dbReference>
<reference evidence="15 16" key="1">
    <citation type="journal article" date="2015" name="Nat. Commun.">
        <title>Production of butyrate from lysine and the Amadori product fructoselysine by a human gut commensal.</title>
        <authorList>
            <person name="Bui T.P."/>
            <person name="Ritari J."/>
            <person name="Boeren S."/>
            <person name="de Waard P."/>
            <person name="Plugge C.M."/>
            <person name="de Vos W.M."/>
        </authorList>
    </citation>
    <scope>NUCLEOTIDE SEQUENCE [LARGE SCALE GENOMIC DNA]</scope>
    <source>
        <strain evidence="15 16">AF211</strain>
    </source>
</reference>
<evidence type="ECO:0000256" key="11">
    <source>
        <dbReference type="ARBA" id="ARBA00049534"/>
    </source>
</evidence>
<feature type="active site" description="Nucleophile" evidence="12 13">
    <location>
        <position position="82"/>
    </location>
</feature>
<dbReference type="PANTHER" id="PTHR42701">
    <property type="entry name" value="IMIDAZOLE GLYCEROL PHOSPHATE SYNTHASE SUBUNIT HISH"/>
    <property type="match status" value="1"/>
</dbReference>
<keyword evidence="9 12" id="KW-0456">Lyase</keyword>
<evidence type="ECO:0000256" key="9">
    <source>
        <dbReference type="ARBA" id="ARBA00023239"/>
    </source>
</evidence>
<dbReference type="FunFam" id="3.40.50.880:FF:000009">
    <property type="entry name" value="Imidazole glycerol phosphate synthase subunit HisH"/>
    <property type="match status" value="1"/>
</dbReference>
<evidence type="ECO:0000256" key="7">
    <source>
        <dbReference type="ARBA" id="ARBA00022962"/>
    </source>
</evidence>
<evidence type="ECO:0000256" key="1">
    <source>
        <dbReference type="ARBA" id="ARBA00004496"/>
    </source>
</evidence>
<dbReference type="GO" id="GO:0000107">
    <property type="term" value="F:imidazoleglycerol-phosphate synthase activity"/>
    <property type="evidence" value="ECO:0007669"/>
    <property type="project" value="UniProtKB-UniRule"/>
</dbReference>
<dbReference type="Proteomes" id="UP000064844">
    <property type="component" value="Chromosome"/>
</dbReference>
<dbReference type="GO" id="GO:0000105">
    <property type="term" value="P:L-histidine biosynthetic process"/>
    <property type="evidence" value="ECO:0007669"/>
    <property type="project" value="UniProtKB-UniRule"/>
</dbReference>
<keyword evidence="5 12" id="KW-0028">Amino-acid biosynthesis</keyword>
<dbReference type="PATRIC" id="fig|1297617.4.peg.1594"/>
<dbReference type="HAMAP" id="MF_00278">
    <property type="entry name" value="HisH"/>
    <property type="match status" value="1"/>
</dbReference>
<dbReference type="UniPathway" id="UPA00031">
    <property type="reaction ID" value="UER00010"/>
</dbReference>
<dbReference type="NCBIfam" id="TIGR01855">
    <property type="entry name" value="IMP_synth_hisH"/>
    <property type="match status" value="1"/>
</dbReference>
<evidence type="ECO:0000256" key="8">
    <source>
        <dbReference type="ARBA" id="ARBA00023102"/>
    </source>
</evidence>
<dbReference type="GO" id="GO:0005737">
    <property type="term" value="C:cytoplasm"/>
    <property type="evidence" value="ECO:0007669"/>
    <property type="project" value="UniProtKB-SubCell"/>
</dbReference>
<protein>
    <recommendedName>
        <fullName evidence="12">Imidazole glycerol phosphate synthase subunit HisH</fullName>
        <ecNumber evidence="12">4.3.2.10</ecNumber>
    </recommendedName>
    <alternativeName>
        <fullName evidence="12">IGP synthase glutaminase subunit</fullName>
        <ecNumber evidence="12">3.5.1.2</ecNumber>
    </alternativeName>
    <alternativeName>
        <fullName evidence="12">IGP synthase subunit HisH</fullName>
    </alternativeName>
    <alternativeName>
        <fullName evidence="12">ImGP synthase subunit HisH</fullName>
        <shortName evidence="12">IGPS subunit HisH</shortName>
    </alternativeName>
</protein>
<organism evidence="15 16">
    <name type="scientific">Intestinimonas butyriciproducens</name>
    <dbReference type="NCBI Taxonomy" id="1297617"/>
    <lineage>
        <taxon>Bacteria</taxon>
        <taxon>Bacillati</taxon>
        <taxon>Bacillota</taxon>
        <taxon>Clostridia</taxon>
        <taxon>Eubacteriales</taxon>
        <taxon>Intestinimonas</taxon>
    </lineage>
</organism>
<evidence type="ECO:0000256" key="3">
    <source>
        <dbReference type="ARBA" id="ARBA00011152"/>
    </source>
</evidence>
<dbReference type="SUPFAM" id="SSF52317">
    <property type="entry name" value="Class I glutamine amidotransferase-like"/>
    <property type="match status" value="1"/>
</dbReference>
<comment type="subunit">
    <text evidence="3 12">Heterodimer of HisH and HisF.</text>
</comment>
<dbReference type="EC" id="4.3.2.10" evidence="12"/>
<keyword evidence="15" id="KW-0808">Transferase</keyword>
<evidence type="ECO:0000256" key="4">
    <source>
        <dbReference type="ARBA" id="ARBA00022490"/>
    </source>
</evidence>
<dbReference type="PANTHER" id="PTHR42701:SF1">
    <property type="entry name" value="IMIDAZOLE GLYCEROL PHOSPHATE SYNTHASE SUBUNIT HISH"/>
    <property type="match status" value="1"/>
</dbReference>
<evidence type="ECO:0000313" key="15">
    <source>
        <dbReference type="EMBL" id="ALP93946.1"/>
    </source>
</evidence>
<dbReference type="EC" id="3.5.1.2" evidence="12"/>
<evidence type="ECO:0000256" key="12">
    <source>
        <dbReference type="HAMAP-Rule" id="MF_00278"/>
    </source>
</evidence>
<gene>
    <name evidence="12" type="primary">hisH</name>
    <name evidence="15" type="ORF">IB211_01554</name>
</gene>
<dbReference type="Gene3D" id="3.40.50.880">
    <property type="match status" value="1"/>
</dbReference>
<feature type="domain" description="Glutamine amidotransferase" evidence="14">
    <location>
        <begin position="8"/>
        <end position="199"/>
    </location>
</feature>
<evidence type="ECO:0000256" key="10">
    <source>
        <dbReference type="ARBA" id="ARBA00047838"/>
    </source>
</evidence>